<feature type="compositionally biased region" description="Polar residues" evidence="1">
    <location>
        <begin position="205"/>
        <end position="216"/>
    </location>
</feature>
<dbReference type="PaxDb" id="4113-PGSC0003DMT400087536"/>
<feature type="compositionally biased region" description="Basic and acidic residues" evidence="1">
    <location>
        <begin position="194"/>
        <end position="204"/>
    </location>
</feature>
<dbReference type="AlphaFoldDB" id="M1DE16"/>
<keyword evidence="3" id="KW-1185">Reference proteome</keyword>
<dbReference type="PANTHER" id="PTHR33180:SF31">
    <property type="entry name" value="POLYPROTEIN PROTEIN"/>
    <property type="match status" value="1"/>
</dbReference>
<name>M1DE16_SOLTU</name>
<accession>M1DE16</accession>
<evidence type="ECO:0000313" key="2">
    <source>
        <dbReference type="EnsemblPlants" id="PGSC0003DMT400087536"/>
    </source>
</evidence>
<feature type="region of interest" description="Disordered" evidence="1">
    <location>
        <begin position="174"/>
        <end position="216"/>
    </location>
</feature>
<dbReference type="HOGENOM" id="CLU_822324_0_0_1"/>
<evidence type="ECO:0008006" key="4">
    <source>
        <dbReference type="Google" id="ProtNLM"/>
    </source>
</evidence>
<dbReference type="Gramene" id="PGSC0003DMT400087536">
    <property type="protein sequence ID" value="PGSC0003DMT400087536"/>
    <property type="gene ID" value="PGSC0003DMG400037107"/>
</dbReference>
<dbReference type="PANTHER" id="PTHR33180">
    <property type="entry name" value="PHOTOSYSTEM II CP43 REACTION CENTER PROTEIN"/>
    <property type="match status" value="1"/>
</dbReference>
<proteinExistence type="predicted"/>
<dbReference type="Proteomes" id="UP000011115">
    <property type="component" value="Unassembled WGS sequence"/>
</dbReference>
<evidence type="ECO:0000256" key="1">
    <source>
        <dbReference type="SAM" id="MobiDB-lite"/>
    </source>
</evidence>
<sequence>MTSPKVPIYQALKKKIMLVIERSSRRVAERFHDAVIGSRKVTKLEDTEGQSKNVIELTKGRIAELIGDPDLLRRMVLRIIFLATINTFLNIMFSIKFYSEHSLGIVADQISQGSLIQLPYAKAAQLLDHMAKTNKEKEKDQEMATLLTHLDVLAKKVMELEIVSKNKDMYIPPRRTSKRAALYEPEDDQPLQSRRAEIRDRSRTDSASVLSASTPAYSVPAPTPHVALVPPVVTPPRLLKRLKYDGLRTILEEKLRSTEGLEGRYFGASGASTSAQTARTTQAMILMMGHLAHSVDLRATRLKVVVPCMIEAAILAVLNPLRTSIDTLTERVEACESR</sequence>
<dbReference type="EnsemblPlants" id="PGSC0003DMT400087536">
    <property type="protein sequence ID" value="PGSC0003DMT400087536"/>
    <property type="gene ID" value="PGSC0003DMG400037107"/>
</dbReference>
<organism evidence="2 3">
    <name type="scientific">Solanum tuberosum</name>
    <name type="common">Potato</name>
    <dbReference type="NCBI Taxonomy" id="4113"/>
    <lineage>
        <taxon>Eukaryota</taxon>
        <taxon>Viridiplantae</taxon>
        <taxon>Streptophyta</taxon>
        <taxon>Embryophyta</taxon>
        <taxon>Tracheophyta</taxon>
        <taxon>Spermatophyta</taxon>
        <taxon>Magnoliopsida</taxon>
        <taxon>eudicotyledons</taxon>
        <taxon>Gunneridae</taxon>
        <taxon>Pentapetalae</taxon>
        <taxon>asterids</taxon>
        <taxon>lamiids</taxon>
        <taxon>Solanales</taxon>
        <taxon>Solanaceae</taxon>
        <taxon>Solanoideae</taxon>
        <taxon>Solaneae</taxon>
        <taxon>Solanum</taxon>
    </lineage>
</organism>
<reference evidence="2" key="2">
    <citation type="submission" date="2015-06" db="UniProtKB">
        <authorList>
            <consortium name="EnsemblPlants"/>
        </authorList>
    </citation>
    <scope>IDENTIFICATION</scope>
    <source>
        <strain evidence="2">DM1-3 516 R44</strain>
    </source>
</reference>
<dbReference type="InParanoid" id="M1DE16"/>
<reference evidence="3" key="1">
    <citation type="journal article" date="2011" name="Nature">
        <title>Genome sequence and analysis of the tuber crop potato.</title>
        <authorList>
            <consortium name="The Potato Genome Sequencing Consortium"/>
        </authorList>
    </citation>
    <scope>NUCLEOTIDE SEQUENCE [LARGE SCALE GENOMIC DNA]</scope>
    <source>
        <strain evidence="3">cv. DM1-3 516 R44</strain>
    </source>
</reference>
<protein>
    <recommendedName>
        <fullName evidence="4">Polyprotein protein</fullName>
    </recommendedName>
</protein>
<evidence type="ECO:0000313" key="3">
    <source>
        <dbReference type="Proteomes" id="UP000011115"/>
    </source>
</evidence>